<dbReference type="OrthoDB" id="4202990at2759"/>
<accession>A0A0H1B9W9</accession>
<comment type="caution">
    <text evidence="1">The sequence shown here is derived from an EMBL/GenBank/DDBJ whole genome shotgun (WGS) entry which is preliminary data.</text>
</comment>
<proteinExistence type="predicted"/>
<gene>
    <name evidence="1" type="ORF">EMPG_09958</name>
</gene>
<keyword evidence="2" id="KW-1185">Reference proteome</keyword>
<dbReference type="InterPro" id="IPR032675">
    <property type="entry name" value="LRR_dom_sf"/>
</dbReference>
<reference evidence="2" key="1">
    <citation type="journal article" date="2015" name="PLoS Genet.">
        <title>The dynamic genome and transcriptome of the human fungal pathogen Blastomyces and close relative Emmonsia.</title>
        <authorList>
            <person name="Munoz J.F."/>
            <person name="Gauthier G.M."/>
            <person name="Desjardins C.A."/>
            <person name="Gallo J.E."/>
            <person name="Holder J."/>
            <person name="Sullivan T.D."/>
            <person name="Marty A.J."/>
            <person name="Carmen J.C."/>
            <person name="Chen Z."/>
            <person name="Ding L."/>
            <person name="Gujja S."/>
            <person name="Magrini V."/>
            <person name="Misas E."/>
            <person name="Mitreva M."/>
            <person name="Priest M."/>
            <person name="Saif S."/>
            <person name="Whiston E.A."/>
            <person name="Young S."/>
            <person name="Zeng Q."/>
            <person name="Goldman W.E."/>
            <person name="Mardis E.R."/>
            <person name="Taylor J.W."/>
            <person name="McEwen J.G."/>
            <person name="Clay O.K."/>
            <person name="Klein B.S."/>
            <person name="Cuomo C.A."/>
        </authorList>
    </citation>
    <scope>NUCLEOTIDE SEQUENCE [LARGE SCALE GENOMIC DNA]</scope>
    <source>
        <strain evidence="2">UAMH 139</strain>
    </source>
</reference>
<organism evidence="1 2">
    <name type="scientific">Blastomyces silverae</name>
    <dbReference type="NCBI Taxonomy" id="2060906"/>
    <lineage>
        <taxon>Eukaryota</taxon>
        <taxon>Fungi</taxon>
        <taxon>Dikarya</taxon>
        <taxon>Ascomycota</taxon>
        <taxon>Pezizomycotina</taxon>
        <taxon>Eurotiomycetes</taxon>
        <taxon>Eurotiomycetidae</taxon>
        <taxon>Onygenales</taxon>
        <taxon>Ajellomycetaceae</taxon>
        <taxon>Blastomyces</taxon>
    </lineage>
</organism>
<dbReference type="SUPFAM" id="SSF52047">
    <property type="entry name" value="RNI-like"/>
    <property type="match status" value="1"/>
</dbReference>
<dbReference type="Gene3D" id="3.80.10.10">
    <property type="entry name" value="Ribonuclease Inhibitor"/>
    <property type="match status" value="1"/>
</dbReference>
<protein>
    <submittedName>
        <fullName evidence="1">Uncharacterized protein</fullName>
    </submittedName>
</protein>
<dbReference type="Proteomes" id="UP000053573">
    <property type="component" value="Unassembled WGS sequence"/>
</dbReference>
<evidence type="ECO:0000313" key="2">
    <source>
        <dbReference type="Proteomes" id="UP000053573"/>
    </source>
</evidence>
<dbReference type="EMBL" id="LDEV01002646">
    <property type="protein sequence ID" value="KLJ08190.1"/>
    <property type="molecule type" value="Genomic_DNA"/>
</dbReference>
<sequence>MAVIYDVSEVEGILSHGLRRTAGKLDEGTVMSNVYATLARENNLSFSTLPGFNNSRPAIGFSWQTCGDQDRLDAESDSIWLRTRQKEQDGQSDESILSSLVSAFRTFARLDSVNLDAITVWGRDSLVSTLHGREWHRIWVRASQVYRLSISALATSGIAVESLSVYRNTLRCSVPSCDIMTPLENFDSRAIALFGKSIRNLALGVSMKIETDPGKISATRKLLEQASPRSRGAFHWDMLDSTDPEAITESNFTAIARLLQFMPNLEALDLHLYHCLKGDPSGYDKIFELISKHIRLPSLKQCYLRGIYATQGALLQFLANHPFITHLDLREIHLTSGSWEPVIDHLDSKMPALTRLRLSNLWTNQILNLRPIWETKFDEMNYLKPNPISYPCHGGLVVHTWDFKEHDLKKRLKFYPTTPGDVPLGSPGRFHWLHSRLLEYGPPTGI</sequence>
<evidence type="ECO:0000313" key="1">
    <source>
        <dbReference type="EMBL" id="KLJ08190.1"/>
    </source>
</evidence>
<dbReference type="AlphaFoldDB" id="A0A0H1B9W9"/>
<name>A0A0H1B9W9_9EURO</name>